<dbReference type="AlphaFoldDB" id="A0A2V2N9B9"/>
<dbReference type="RefSeq" id="WP_109968670.1">
    <property type="nucleotide sequence ID" value="NZ_CP176093.1"/>
</dbReference>
<protein>
    <recommendedName>
        <fullName evidence="3">Type II toxin-antitoxin system RelE/ParE family toxin</fullName>
    </recommendedName>
</protein>
<evidence type="ECO:0000313" key="1">
    <source>
        <dbReference type="EMBL" id="PWR72181.1"/>
    </source>
</evidence>
<accession>A0A2V2N9B9</accession>
<dbReference type="InterPro" id="IPR035093">
    <property type="entry name" value="RelE/ParE_toxin_dom_sf"/>
</dbReference>
<comment type="caution">
    <text evidence="1">The sequence shown here is derived from an EMBL/GenBank/DDBJ whole genome shotgun (WGS) entry which is preliminary data.</text>
</comment>
<name>A0A2V2N9B9_9EURY</name>
<dbReference type="OrthoDB" id="228407at2157"/>
<dbReference type="Proteomes" id="UP000245657">
    <property type="component" value="Unassembled WGS sequence"/>
</dbReference>
<sequence length="88" mass="10657">MRVEVERRACDFVRELPIKSRRIILTHLRRLEDPLHIPEIERLGTDVYRMHIARTYTVFFLVLLEQDLVRITDIYPIGIAHKRYNRLS</sequence>
<dbReference type="EMBL" id="QGMY01000007">
    <property type="protein sequence ID" value="PWR72181.1"/>
    <property type="molecule type" value="Genomic_DNA"/>
</dbReference>
<evidence type="ECO:0008006" key="3">
    <source>
        <dbReference type="Google" id="ProtNLM"/>
    </source>
</evidence>
<gene>
    <name evidence="1" type="ORF">DK846_09350</name>
</gene>
<reference evidence="1 2" key="1">
    <citation type="submission" date="2018-05" db="EMBL/GenBank/DDBJ databases">
        <title>Draft genome of Methanospirillum lacunae Ki8-1.</title>
        <authorList>
            <person name="Dueholm M.S."/>
            <person name="Nielsen P.H."/>
            <person name="Bakmann L.F."/>
            <person name="Otzen D.E."/>
        </authorList>
    </citation>
    <scope>NUCLEOTIDE SEQUENCE [LARGE SCALE GENOMIC DNA]</scope>
    <source>
        <strain evidence="1 2">Ki8-1</strain>
    </source>
</reference>
<dbReference type="SUPFAM" id="SSF143011">
    <property type="entry name" value="RelE-like"/>
    <property type="match status" value="1"/>
</dbReference>
<evidence type="ECO:0000313" key="2">
    <source>
        <dbReference type="Proteomes" id="UP000245657"/>
    </source>
</evidence>
<proteinExistence type="predicted"/>
<keyword evidence="2" id="KW-1185">Reference proteome</keyword>
<dbReference type="GeneID" id="97547947"/>
<organism evidence="1 2">
    <name type="scientific">Methanospirillum lacunae</name>
    <dbReference type="NCBI Taxonomy" id="668570"/>
    <lineage>
        <taxon>Archaea</taxon>
        <taxon>Methanobacteriati</taxon>
        <taxon>Methanobacteriota</taxon>
        <taxon>Stenosarchaea group</taxon>
        <taxon>Methanomicrobia</taxon>
        <taxon>Methanomicrobiales</taxon>
        <taxon>Methanospirillaceae</taxon>
        <taxon>Methanospirillum</taxon>
    </lineage>
</organism>